<feature type="domain" description="Pentraxin (PTX)" evidence="7">
    <location>
        <begin position="1"/>
        <end position="105"/>
    </location>
</feature>
<evidence type="ECO:0000256" key="6">
    <source>
        <dbReference type="PROSITE-ProRule" id="PRU01172"/>
    </source>
</evidence>
<dbReference type="InterPro" id="IPR051360">
    <property type="entry name" value="Neuronal_Pentraxin_Related"/>
</dbReference>
<dbReference type="PANTHER" id="PTHR19277">
    <property type="entry name" value="PENTRAXIN"/>
    <property type="match status" value="1"/>
</dbReference>
<dbReference type="PRINTS" id="PR00895">
    <property type="entry name" value="PENTAXIN"/>
</dbReference>
<dbReference type="InterPro" id="IPR013320">
    <property type="entry name" value="ConA-like_dom_sf"/>
</dbReference>
<name>C3ZID0_BRAFL</name>
<gene>
    <name evidence="8" type="ORF">BRAFLDRAFT_190054</name>
</gene>
<evidence type="ECO:0000256" key="1">
    <source>
        <dbReference type="ARBA" id="ARBA00001913"/>
    </source>
</evidence>
<dbReference type="PANTHER" id="PTHR19277:SF161">
    <property type="entry name" value="LAMININ G DOMAIN-CONTAINING PROTEIN"/>
    <property type="match status" value="1"/>
</dbReference>
<dbReference type="EMBL" id="GG666627">
    <property type="protein sequence ID" value="EEN47655.1"/>
    <property type="molecule type" value="Genomic_DNA"/>
</dbReference>
<evidence type="ECO:0000256" key="3">
    <source>
        <dbReference type="ARBA" id="ARBA00022837"/>
    </source>
</evidence>
<keyword evidence="3" id="KW-0106">Calcium</keyword>
<dbReference type="GO" id="GO:0046872">
    <property type="term" value="F:metal ion binding"/>
    <property type="evidence" value="ECO:0007669"/>
    <property type="project" value="UniProtKB-KW"/>
</dbReference>
<keyword evidence="5" id="KW-0325">Glycoprotein</keyword>
<reference evidence="8" key="1">
    <citation type="journal article" date="2008" name="Nature">
        <title>The amphioxus genome and the evolution of the chordate karyotype.</title>
        <authorList>
            <consortium name="US DOE Joint Genome Institute (JGI-PGF)"/>
            <person name="Putnam N.H."/>
            <person name="Butts T."/>
            <person name="Ferrier D.E.K."/>
            <person name="Furlong R.F."/>
            <person name="Hellsten U."/>
            <person name="Kawashima T."/>
            <person name="Robinson-Rechavi M."/>
            <person name="Shoguchi E."/>
            <person name="Terry A."/>
            <person name="Yu J.-K."/>
            <person name="Benito-Gutierrez E.L."/>
            <person name="Dubchak I."/>
            <person name="Garcia-Fernandez J."/>
            <person name="Gibson-Brown J.J."/>
            <person name="Grigoriev I.V."/>
            <person name="Horton A.C."/>
            <person name="de Jong P.J."/>
            <person name="Jurka J."/>
            <person name="Kapitonov V.V."/>
            <person name="Kohara Y."/>
            <person name="Kuroki Y."/>
            <person name="Lindquist E."/>
            <person name="Lucas S."/>
            <person name="Osoegawa K."/>
            <person name="Pennacchio L.A."/>
            <person name="Salamov A.A."/>
            <person name="Satou Y."/>
            <person name="Sauka-Spengler T."/>
            <person name="Schmutz J."/>
            <person name="Shin-I T."/>
            <person name="Toyoda A."/>
            <person name="Bronner-Fraser M."/>
            <person name="Fujiyama A."/>
            <person name="Holland L.Z."/>
            <person name="Holland P.W.H."/>
            <person name="Satoh N."/>
            <person name="Rokhsar D.S."/>
        </authorList>
    </citation>
    <scope>NUCLEOTIDE SEQUENCE [LARGE SCALE GENOMIC DNA]</scope>
    <source>
        <strain evidence="8">S238N-H82</strain>
        <tissue evidence="8">Testes</tissue>
    </source>
</reference>
<protein>
    <recommendedName>
        <fullName evidence="7">Pentraxin (PTX) domain-containing protein</fullName>
    </recommendedName>
</protein>
<feature type="non-terminal residue" evidence="8">
    <location>
        <position position="1"/>
    </location>
</feature>
<evidence type="ECO:0000259" key="7">
    <source>
        <dbReference type="PROSITE" id="PS51828"/>
    </source>
</evidence>
<proteinExistence type="predicted"/>
<keyword evidence="4" id="KW-1015">Disulfide bond</keyword>
<evidence type="ECO:0000256" key="2">
    <source>
        <dbReference type="ARBA" id="ARBA00022723"/>
    </source>
</evidence>
<feature type="non-terminal residue" evidence="8">
    <location>
        <position position="105"/>
    </location>
</feature>
<dbReference type="AlphaFoldDB" id="C3ZID0"/>
<comment type="caution">
    <text evidence="6">Lacks conserved residue(s) required for the propagation of feature annotation.</text>
</comment>
<accession>C3ZID0</accession>
<evidence type="ECO:0000256" key="4">
    <source>
        <dbReference type="ARBA" id="ARBA00023157"/>
    </source>
</evidence>
<dbReference type="InterPro" id="IPR001759">
    <property type="entry name" value="PTX_dom"/>
</dbReference>
<evidence type="ECO:0000256" key="5">
    <source>
        <dbReference type="ARBA" id="ARBA00023180"/>
    </source>
</evidence>
<comment type="cofactor">
    <cofactor evidence="1">
        <name>Ca(2+)</name>
        <dbReference type="ChEBI" id="CHEBI:29108"/>
    </cofactor>
</comment>
<dbReference type="InParanoid" id="C3ZID0"/>
<evidence type="ECO:0000313" key="8">
    <source>
        <dbReference type="EMBL" id="EEN47655.1"/>
    </source>
</evidence>
<dbReference type="Pfam" id="PF00354">
    <property type="entry name" value="Pentaxin"/>
    <property type="match status" value="1"/>
</dbReference>
<keyword evidence="2" id="KW-0479">Metal-binding</keyword>
<dbReference type="Gene3D" id="2.60.120.200">
    <property type="match status" value="1"/>
</dbReference>
<dbReference type="PROSITE" id="PS51828">
    <property type="entry name" value="PTX_2"/>
    <property type="match status" value="1"/>
</dbReference>
<sequence length="105" mass="11455">VSIPEVLDGAWHMVMVTWQNKNGEWKVFVDGKLKATGNGLAAGHTIRPGGTWVLGQDQDTVGNAFQATEAFTGDLSELYVFDIVLPQEDMNKLAAGTFFGNVINW</sequence>
<organism>
    <name type="scientific">Branchiostoma floridae</name>
    <name type="common">Florida lancelet</name>
    <name type="synonym">Amphioxus</name>
    <dbReference type="NCBI Taxonomy" id="7739"/>
    <lineage>
        <taxon>Eukaryota</taxon>
        <taxon>Metazoa</taxon>
        <taxon>Chordata</taxon>
        <taxon>Cephalochordata</taxon>
        <taxon>Leptocardii</taxon>
        <taxon>Amphioxiformes</taxon>
        <taxon>Branchiostomatidae</taxon>
        <taxon>Branchiostoma</taxon>
    </lineage>
</organism>
<dbReference type="SUPFAM" id="SSF49899">
    <property type="entry name" value="Concanavalin A-like lectins/glucanases"/>
    <property type="match status" value="1"/>
</dbReference>